<protein>
    <submittedName>
        <fullName evidence="1">Segregation and condensation protein A</fullName>
    </submittedName>
</protein>
<dbReference type="Pfam" id="PF02616">
    <property type="entry name" value="SMC_ScpA"/>
    <property type="match status" value="1"/>
</dbReference>
<sequence>MPYNVKLDIFEGPLDLLLHLIKDEEVDIYDIPIARITQQYLEYLDLMKALNLDIVGEYLVMASHLTYIKSRMLLPKHEEIEDDLEDGADPREELIAKLVEYKKYKEAALTLKEKEFEQSMIFTRTPAKDDAPDKADLLLDVNVLELIKSFRRVLDNYGGSKELSVTLDEISVTDKINEIVSRLESVDYLTFDALFEFGKNRMEVIATFLALLELIRLKLLRVNQARYSGEILIYRNIEKSSVTDNEPEKEGKGDNNGS</sequence>
<dbReference type="InterPro" id="IPR023093">
    <property type="entry name" value="ScpA-like_C"/>
</dbReference>
<dbReference type="EMBL" id="UOGA01000211">
    <property type="protein sequence ID" value="VAX21866.1"/>
    <property type="molecule type" value="Genomic_DNA"/>
</dbReference>
<dbReference type="Gene3D" id="1.10.10.580">
    <property type="entry name" value="Structural maintenance of chromosome 1. Chain E"/>
    <property type="match status" value="1"/>
</dbReference>
<reference evidence="1" key="1">
    <citation type="submission" date="2018-06" db="EMBL/GenBank/DDBJ databases">
        <authorList>
            <person name="Zhirakovskaya E."/>
        </authorList>
    </citation>
    <scope>NUCLEOTIDE SEQUENCE</scope>
</reference>
<proteinExistence type="inferred from homology"/>
<organism evidence="1">
    <name type="scientific">hydrothermal vent metagenome</name>
    <dbReference type="NCBI Taxonomy" id="652676"/>
    <lineage>
        <taxon>unclassified sequences</taxon>
        <taxon>metagenomes</taxon>
        <taxon>ecological metagenomes</taxon>
    </lineage>
</organism>
<dbReference type="HAMAP" id="MF_01805">
    <property type="entry name" value="ScpA"/>
    <property type="match status" value="1"/>
</dbReference>
<accession>A0A3B1BU95</accession>
<dbReference type="PANTHER" id="PTHR33969:SF2">
    <property type="entry name" value="SEGREGATION AND CONDENSATION PROTEIN A"/>
    <property type="match status" value="1"/>
</dbReference>
<dbReference type="Gene3D" id="6.10.250.2410">
    <property type="match status" value="1"/>
</dbReference>
<dbReference type="PANTHER" id="PTHR33969">
    <property type="entry name" value="SEGREGATION AND CONDENSATION PROTEIN A"/>
    <property type="match status" value="1"/>
</dbReference>
<name>A0A3B1BU95_9ZZZZ</name>
<dbReference type="AlphaFoldDB" id="A0A3B1BU95"/>
<dbReference type="InterPro" id="IPR003768">
    <property type="entry name" value="ScpA"/>
</dbReference>
<gene>
    <name evidence="1" type="ORF">MNBD_NITROSPINAE04-1781</name>
</gene>
<evidence type="ECO:0000313" key="1">
    <source>
        <dbReference type="EMBL" id="VAX21866.1"/>
    </source>
</evidence>